<keyword evidence="2" id="KW-1185">Reference proteome</keyword>
<evidence type="ECO:0000313" key="1">
    <source>
        <dbReference type="EMBL" id="KAK8954924.1"/>
    </source>
</evidence>
<comment type="caution">
    <text evidence="1">The sequence shown here is derived from an EMBL/GenBank/DDBJ whole genome shotgun (WGS) entry which is preliminary data.</text>
</comment>
<gene>
    <name evidence="1" type="ORF">KSP39_PZI002202</name>
</gene>
<evidence type="ECO:0000313" key="2">
    <source>
        <dbReference type="Proteomes" id="UP001418222"/>
    </source>
</evidence>
<name>A0AAP0GEW6_9ASPA</name>
<reference evidence="1 2" key="1">
    <citation type="journal article" date="2022" name="Nat. Plants">
        <title>Genomes of leafy and leafless Platanthera orchids illuminate the evolution of mycoheterotrophy.</title>
        <authorList>
            <person name="Li M.H."/>
            <person name="Liu K.W."/>
            <person name="Li Z."/>
            <person name="Lu H.C."/>
            <person name="Ye Q.L."/>
            <person name="Zhang D."/>
            <person name="Wang J.Y."/>
            <person name="Li Y.F."/>
            <person name="Zhong Z.M."/>
            <person name="Liu X."/>
            <person name="Yu X."/>
            <person name="Liu D.K."/>
            <person name="Tu X.D."/>
            <person name="Liu B."/>
            <person name="Hao Y."/>
            <person name="Liao X.Y."/>
            <person name="Jiang Y.T."/>
            <person name="Sun W.H."/>
            <person name="Chen J."/>
            <person name="Chen Y.Q."/>
            <person name="Ai Y."/>
            <person name="Zhai J.W."/>
            <person name="Wu S.S."/>
            <person name="Zhou Z."/>
            <person name="Hsiao Y.Y."/>
            <person name="Wu W.L."/>
            <person name="Chen Y.Y."/>
            <person name="Lin Y.F."/>
            <person name="Hsu J.L."/>
            <person name="Li C.Y."/>
            <person name="Wang Z.W."/>
            <person name="Zhao X."/>
            <person name="Zhong W.Y."/>
            <person name="Ma X.K."/>
            <person name="Ma L."/>
            <person name="Huang J."/>
            <person name="Chen G.Z."/>
            <person name="Huang M.Z."/>
            <person name="Huang L."/>
            <person name="Peng D.H."/>
            <person name="Luo Y.B."/>
            <person name="Zou S.Q."/>
            <person name="Chen S.P."/>
            <person name="Lan S."/>
            <person name="Tsai W.C."/>
            <person name="Van de Peer Y."/>
            <person name="Liu Z.J."/>
        </authorList>
    </citation>
    <scope>NUCLEOTIDE SEQUENCE [LARGE SCALE GENOMIC DNA]</scope>
    <source>
        <strain evidence="1">Lor287</strain>
    </source>
</reference>
<dbReference type="EMBL" id="JBBWWQ010000002">
    <property type="protein sequence ID" value="KAK8954924.1"/>
    <property type="molecule type" value="Genomic_DNA"/>
</dbReference>
<protein>
    <submittedName>
        <fullName evidence="1">Uncharacterized protein</fullName>
    </submittedName>
</protein>
<dbReference type="AlphaFoldDB" id="A0AAP0GEW6"/>
<sequence>MGSLIWQILRSRDYSRGSVGGEKRNQKQAKFLARKNMAHNIFKISYTMIDRSSSSRVENQPNFSADKIIDLPSEYK</sequence>
<organism evidence="1 2">
    <name type="scientific">Platanthera zijinensis</name>
    <dbReference type="NCBI Taxonomy" id="2320716"/>
    <lineage>
        <taxon>Eukaryota</taxon>
        <taxon>Viridiplantae</taxon>
        <taxon>Streptophyta</taxon>
        <taxon>Embryophyta</taxon>
        <taxon>Tracheophyta</taxon>
        <taxon>Spermatophyta</taxon>
        <taxon>Magnoliopsida</taxon>
        <taxon>Liliopsida</taxon>
        <taxon>Asparagales</taxon>
        <taxon>Orchidaceae</taxon>
        <taxon>Orchidoideae</taxon>
        <taxon>Orchideae</taxon>
        <taxon>Orchidinae</taxon>
        <taxon>Platanthera</taxon>
    </lineage>
</organism>
<dbReference type="Proteomes" id="UP001418222">
    <property type="component" value="Unassembled WGS sequence"/>
</dbReference>
<accession>A0AAP0GEW6</accession>
<proteinExistence type="predicted"/>